<evidence type="ECO:0000259" key="3">
    <source>
        <dbReference type="Pfam" id="PF18962"/>
    </source>
</evidence>
<feature type="domain" description="Secretion system C-terminal sorting" evidence="3">
    <location>
        <begin position="547"/>
        <end position="619"/>
    </location>
</feature>
<dbReference type="Pfam" id="PF18962">
    <property type="entry name" value="Por_Secre_tail"/>
    <property type="match status" value="1"/>
</dbReference>
<dbReference type="Proteomes" id="UP000007519">
    <property type="component" value="Chromosome"/>
</dbReference>
<proteinExistence type="predicted"/>
<evidence type="ECO:0000313" key="5">
    <source>
        <dbReference type="Proteomes" id="UP000007519"/>
    </source>
</evidence>
<name>H6L2D0_SAPGL</name>
<dbReference type="eggNOG" id="COG2885">
    <property type="taxonomic scope" value="Bacteria"/>
</dbReference>
<evidence type="ECO:0000313" key="4">
    <source>
        <dbReference type="EMBL" id="AFC23588.1"/>
    </source>
</evidence>
<dbReference type="InterPro" id="IPR026444">
    <property type="entry name" value="Secre_tail"/>
</dbReference>
<dbReference type="eggNOG" id="COG2353">
    <property type="taxonomic scope" value="Bacteria"/>
</dbReference>
<protein>
    <submittedName>
        <fullName evidence="4">FG-GAP repeat protein</fullName>
    </submittedName>
</protein>
<dbReference type="OrthoDB" id="1490051at2"/>
<keyword evidence="2" id="KW-0732">Signal</keyword>
<feature type="signal peptide" evidence="2">
    <location>
        <begin position="1"/>
        <end position="19"/>
    </location>
</feature>
<evidence type="ECO:0000256" key="1">
    <source>
        <dbReference type="SAM" id="MobiDB-lite"/>
    </source>
</evidence>
<dbReference type="STRING" id="984262.SGRA_0852"/>
<dbReference type="KEGG" id="sgn:SGRA_0852"/>
<evidence type="ECO:0000256" key="2">
    <source>
        <dbReference type="SAM" id="SignalP"/>
    </source>
</evidence>
<accession>H6L2D0</accession>
<feature type="region of interest" description="Disordered" evidence="1">
    <location>
        <begin position="375"/>
        <end position="396"/>
    </location>
</feature>
<keyword evidence="5" id="KW-1185">Reference proteome</keyword>
<reference evidence="4 5" key="1">
    <citation type="journal article" date="2012" name="Stand. Genomic Sci.">
        <title>Complete genome sequencing and analysis of Saprospira grandis str. Lewin, a predatory marine bacterium.</title>
        <authorList>
            <person name="Saw J.H."/>
            <person name="Yuryev A."/>
            <person name="Kanbe M."/>
            <person name="Hou S."/>
            <person name="Young A.G."/>
            <person name="Aizawa S."/>
            <person name="Alam M."/>
        </authorList>
    </citation>
    <scope>NUCLEOTIDE SEQUENCE [LARGE SCALE GENOMIC DNA]</scope>
    <source>
        <strain evidence="4 5">Lewin</strain>
    </source>
</reference>
<dbReference type="AlphaFoldDB" id="H6L2D0"/>
<dbReference type="NCBIfam" id="TIGR04183">
    <property type="entry name" value="Por_Secre_tail"/>
    <property type="match status" value="1"/>
</dbReference>
<sequence length="620" mass="64961">MKNIYLFLSLFCFAHFASAQIQVNAYARVTSISGNSLQLSQVDEAFDSFEDGEKVLIIQVQDDVIGANTANTSSFGELDQILNAGNFEIAQISSHTESAGTPISITLQNPLIRPYSTGPNSRLQIVSFPQLGSPNYTTTSDITAKAWDGQTGGVLAFEVPNQLTLAHNISVDGLGFRGGAVSRDHGGASCSSNGVYISSSDEYGAKGEGIYPNTNVNHTYARAKMLNGGGGGAHHNGGGGGGGNYTEGGEGGRGYNGGSNVCPAATAVGGQAGIALASEIAPNRVFLGGGGGGGQQNNSRGTSGANGGGLIYIKAQEIISPASCSGVSISANGNDAASWTNDGAGGGGAGGSVLLDVNTFNMNAACPLLVEANGGTGGTSSSSPHGGGGGGGQGVLFYSNTEPNSNVLSRTANGQAGCNNNSSPCNNFAGSPSGTNDNGIFDEALLPLELSYFKAQKQDGKVLLSWEVSQNDQTTLFELQRAADGLAFEAIAQIPAQFNQTEYSFLDAQALKGQSYYRLLQIGQNEEQQYSIIQTVYLEQLSNHIQLWPNPAKNELYLASEQVDEITQLELLDLQGRKQLIQYQKEGSRYKINWTNLPQGLYFLQIIGEDFYQTKKIQIH</sequence>
<dbReference type="HOGENOM" id="CLU_440670_0_0_10"/>
<feature type="chain" id="PRO_5003603822" evidence="2">
    <location>
        <begin position="20"/>
        <end position="620"/>
    </location>
</feature>
<feature type="compositionally biased region" description="Gly residues" evidence="1">
    <location>
        <begin position="385"/>
        <end position="394"/>
    </location>
</feature>
<organism evidence="4 5">
    <name type="scientific">Saprospira grandis (strain Lewin)</name>
    <dbReference type="NCBI Taxonomy" id="984262"/>
    <lineage>
        <taxon>Bacteria</taxon>
        <taxon>Pseudomonadati</taxon>
        <taxon>Bacteroidota</taxon>
        <taxon>Saprospiria</taxon>
        <taxon>Saprospirales</taxon>
        <taxon>Saprospiraceae</taxon>
        <taxon>Saprospira</taxon>
    </lineage>
</organism>
<dbReference type="RefSeq" id="WP_015691239.1">
    <property type="nucleotide sequence ID" value="NC_016940.1"/>
</dbReference>
<dbReference type="EMBL" id="CP002831">
    <property type="protein sequence ID" value="AFC23588.1"/>
    <property type="molecule type" value="Genomic_DNA"/>
</dbReference>
<gene>
    <name evidence="4" type="ordered locus">SGRA_0852</name>
</gene>